<evidence type="ECO:0000256" key="1">
    <source>
        <dbReference type="SAM" id="MobiDB-lite"/>
    </source>
</evidence>
<feature type="domain" description="PPM-type phosphatase" evidence="2">
    <location>
        <begin position="76"/>
        <end position="306"/>
    </location>
</feature>
<sequence>MNPGPAARGGAEHGAADRGPADGGSADRRPGETPAAPPSAAHSGASPATAPLDSAAIDAAASEAADAAASTPVRFVHGFATDRGLRRELNEDSLLAAETLFAVADGMGGHEAGEVASRVCVETLAAGYRAAEGRLAPEDIHRLMGQADLAIREAASERAGTTLAGAAVVEHEGRPHWLVFNVGDSRTYRYSHGRLAQVSVDHSEVQMLVDSGEISLEQAIVHPRRNVITRALGAGDDPRPEFWMMPVEIGDRLLICSDGLSGEVRDGDIQSSLERFPSAQDAVDELVQAALRNGGRDNVSVIVVDAVAGHPDDSHVDTRPRRQTEADSTTTEPGVSLFGAGQPTAGGTPAERGARQSPHRTTDDRGSA</sequence>
<protein>
    <recommendedName>
        <fullName evidence="2">PPM-type phosphatase domain-containing protein</fullName>
    </recommendedName>
</protein>
<feature type="compositionally biased region" description="Low complexity" evidence="1">
    <location>
        <begin position="38"/>
        <end position="50"/>
    </location>
</feature>
<evidence type="ECO:0000259" key="2">
    <source>
        <dbReference type="PROSITE" id="PS51746"/>
    </source>
</evidence>
<dbReference type="InterPro" id="IPR001932">
    <property type="entry name" value="PPM-type_phosphatase-like_dom"/>
</dbReference>
<dbReference type="Gene3D" id="3.60.40.10">
    <property type="entry name" value="PPM-type phosphatase domain"/>
    <property type="match status" value="1"/>
</dbReference>
<proteinExistence type="predicted"/>
<keyword evidence="4" id="KW-1185">Reference proteome</keyword>
<feature type="region of interest" description="Disordered" evidence="1">
    <location>
        <begin position="1"/>
        <end position="50"/>
    </location>
</feature>
<dbReference type="RefSeq" id="WP_344881840.1">
    <property type="nucleotide sequence ID" value="NZ_BAABCJ010000002.1"/>
</dbReference>
<dbReference type="Pfam" id="PF13672">
    <property type="entry name" value="PP2C_2"/>
    <property type="match status" value="1"/>
</dbReference>
<organism evidence="3 4">
    <name type="scientific">Zhihengliuella alba</name>
    <dbReference type="NCBI Taxonomy" id="547018"/>
    <lineage>
        <taxon>Bacteria</taxon>
        <taxon>Bacillati</taxon>
        <taxon>Actinomycetota</taxon>
        <taxon>Actinomycetes</taxon>
        <taxon>Micrococcales</taxon>
        <taxon>Micrococcaceae</taxon>
        <taxon>Zhihengliuella</taxon>
    </lineage>
</organism>
<reference evidence="4" key="1">
    <citation type="journal article" date="2019" name="Int. J. Syst. Evol. Microbiol.">
        <title>The Global Catalogue of Microorganisms (GCM) 10K type strain sequencing project: providing services to taxonomists for standard genome sequencing and annotation.</title>
        <authorList>
            <consortium name="The Broad Institute Genomics Platform"/>
            <consortium name="The Broad Institute Genome Sequencing Center for Infectious Disease"/>
            <person name="Wu L."/>
            <person name="Ma J."/>
        </authorList>
    </citation>
    <scope>NUCLEOTIDE SEQUENCE [LARGE SCALE GENOMIC DNA]</scope>
    <source>
        <strain evidence="4">JCM 16961</strain>
    </source>
</reference>
<dbReference type="EMBL" id="BAABCJ010000002">
    <property type="protein sequence ID" value="GAA3701079.1"/>
    <property type="molecule type" value="Genomic_DNA"/>
</dbReference>
<feature type="compositionally biased region" description="Basic and acidic residues" evidence="1">
    <location>
        <begin position="310"/>
        <end position="325"/>
    </location>
</feature>
<feature type="region of interest" description="Disordered" evidence="1">
    <location>
        <begin position="310"/>
        <end position="368"/>
    </location>
</feature>
<dbReference type="InterPro" id="IPR036457">
    <property type="entry name" value="PPM-type-like_dom_sf"/>
</dbReference>
<dbReference type="Proteomes" id="UP001501536">
    <property type="component" value="Unassembled WGS sequence"/>
</dbReference>
<gene>
    <name evidence="3" type="ORF">GCM10022377_13220</name>
</gene>
<name>A0ABP7D5Q3_9MICC</name>
<dbReference type="SMART" id="SM00332">
    <property type="entry name" value="PP2Cc"/>
    <property type="match status" value="1"/>
</dbReference>
<dbReference type="PROSITE" id="PS51746">
    <property type="entry name" value="PPM_2"/>
    <property type="match status" value="1"/>
</dbReference>
<dbReference type="PANTHER" id="PTHR47992">
    <property type="entry name" value="PROTEIN PHOSPHATASE"/>
    <property type="match status" value="1"/>
</dbReference>
<evidence type="ECO:0000313" key="4">
    <source>
        <dbReference type="Proteomes" id="UP001501536"/>
    </source>
</evidence>
<dbReference type="CDD" id="cd00143">
    <property type="entry name" value="PP2Cc"/>
    <property type="match status" value="1"/>
</dbReference>
<dbReference type="SUPFAM" id="SSF81606">
    <property type="entry name" value="PP2C-like"/>
    <property type="match status" value="1"/>
</dbReference>
<evidence type="ECO:0000313" key="3">
    <source>
        <dbReference type="EMBL" id="GAA3701079.1"/>
    </source>
</evidence>
<feature type="compositionally biased region" description="Low complexity" evidence="1">
    <location>
        <begin position="339"/>
        <end position="350"/>
    </location>
</feature>
<dbReference type="SMART" id="SM00331">
    <property type="entry name" value="PP2C_SIG"/>
    <property type="match status" value="1"/>
</dbReference>
<accession>A0ABP7D5Q3</accession>
<comment type="caution">
    <text evidence="3">The sequence shown here is derived from an EMBL/GenBank/DDBJ whole genome shotgun (WGS) entry which is preliminary data.</text>
</comment>
<dbReference type="InterPro" id="IPR015655">
    <property type="entry name" value="PP2C"/>
</dbReference>
<feature type="compositionally biased region" description="Basic and acidic residues" evidence="1">
    <location>
        <begin position="10"/>
        <end position="31"/>
    </location>
</feature>